<keyword evidence="2" id="KW-1185">Reference proteome</keyword>
<dbReference type="RefSeq" id="WP_059350692.1">
    <property type="nucleotide sequence ID" value="NZ_LDYG01000023.1"/>
</dbReference>
<accession>A0A147K9U2</accession>
<dbReference type="OrthoDB" id="2431422at2"/>
<dbReference type="Proteomes" id="UP000074108">
    <property type="component" value="Unassembled WGS sequence"/>
</dbReference>
<sequence>MKKSTLLFLLFLVSSLLIGYQWWTYSENTGEMLLEQKIEVEHQNGELLVSHTFNGVGGGTRLYIPSTIPFYTCISGEQSCVGTIEGDWIVLGEVEESVSFFYSIEESKLLVSPFIQPQRDSIISLQVSEGVWRNGEWMSNLSPQLTEELEWIDYYSFSGHSDQVFLYWEEGEWDYSKSSKGLSVFHPEDRTIEFPSEILTDYNLTAIMTTKQQGSYGGFHFIKDQSQLATLPYEDVKLFTQQSYTIDENALWILDFLVSLSLKSESKDTKANWAYNQMMNDLSHEELEAFIQSLETYQDSNEQVTPAILDRILTDLRKGESEFFSLVHADQTPLLLFELDGLLEINTNGKEIVYLRNQSERFYNIADILTVANIPYKVFPNEKMIVAYGEERQYRFLQEKNYFVINEEEFGLAEGSVITYKGEMYTNTQFASEAFNIQIDSEN</sequence>
<evidence type="ECO:0000313" key="2">
    <source>
        <dbReference type="Proteomes" id="UP000074108"/>
    </source>
</evidence>
<organism evidence="1 2">
    <name type="scientific">Bacillus coahuilensis p1.1.43</name>
    <dbReference type="NCBI Taxonomy" id="1150625"/>
    <lineage>
        <taxon>Bacteria</taxon>
        <taxon>Bacillati</taxon>
        <taxon>Bacillota</taxon>
        <taxon>Bacilli</taxon>
        <taxon>Bacillales</taxon>
        <taxon>Bacillaceae</taxon>
        <taxon>Bacillus</taxon>
    </lineage>
</organism>
<name>A0A147K9U2_9BACI</name>
<reference evidence="1 2" key="1">
    <citation type="journal article" date="2016" name="Front. Microbiol.">
        <title>Microevolution Analysis of Bacillus coahuilensis Unveils Differences in Phosphorus Acquisition Strategies and Their Regulation.</title>
        <authorList>
            <person name="Gomez-Lunar Z."/>
            <person name="Hernandez-Gonzalez I."/>
            <person name="Rodriguez-Torres M.D."/>
            <person name="Souza V."/>
            <person name="Olmedo-Alvarez G."/>
        </authorList>
    </citation>
    <scope>NUCLEOTIDE SEQUENCE [LARGE SCALE GENOMIC DNA]</scope>
    <source>
        <strain evidence="2">p1.1.43</strain>
    </source>
</reference>
<gene>
    <name evidence="1" type="ORF">Q75_05540</name>
</gene>
<dbReference type="AlphaFoldDB" id="A0A147K9U2"/>
<dbReference type="STRING" id="1150625.Q75_05540"/>
<evidence type="ECO:0000313" key="1">
    <source>
        <dbReference type="EMBL" id="KUP07320.1"/>
    </source>
</evidence>
<dbReference type="EMBL" id="LDYG01000023">
    <property type="protein sequence ID" value="KUP07320.1"/>
    <property type="molecule type" value="Genomic_DNA"/>
</dbReference>
<comment type="caution">
    <text evidence="1">The sequence shown here is derived from an EMBL/GenBank/DDBJ whole genome shotgun (WGS) entry which is preliminary data.</text>
</comment>
<dbReference type="PATRIC" id="fig|1150625.3.peg.1161"/>
<evidence type="ECO:0008006" key="3">
    <source>
        <dbReference type="Google" id="ProtNLM"/>
    </source>
</evidence>
<proteinExistence type="predicted"/>
<protein>
    <recommendedName>
        <fullName evidence="3">Copper amine oxidase-like N-terminal domain-containing protein</fullName>
    </recommendedName>
</protein>